<feature type="domain" description="RRN7-type" evidence="14">
    <location>
        <begin position="8"/>
        <end position="39"/>
    </location>
</feature>
<dbReference type="Proteomes" id="UP000007648">
    <property type="component" value="Unassembled WGS sequence"/>
</dbReference>
<reference evidence="15" key="3">
    <citation type="submission" date="2025-09" db="UniProtKB">
        <authorList>
            <consortium name="Ensembl"/>
        </authorList>
    </citation>
    <scope>IDENTIFICATION</scope>
</reference>
<dbReference type="GO" id="GO:0042790">
    <property type="term" value="P:nucleolar large rRNA transcription by RNA polymerase I"/>
    <property type="evidence" value="ECO:0007669"/>
    <property type="project" value="TreeGrafter"/>
</dbReference>
<dbReference type="GO" id="GO:0008270">
    <property type="term" value="F:zinc ion binding"/>
    <property type="evidence" value="ECO:0007669"/>
    <property type="project" value="UniProtKB-KW"/>
</dbReference>
<evidence type="ECO:0000256" key="9">
    <source>
        <dbReference type="ARBA" id="ARBA00023163"/>
    </source>
</evidence>
<keyword evidence="7" id="KW-0805">Transcription regulation</keyword>
<comment type="subcellular location">
    <subcellularLocation>
        <location evidence="1">Nucleus</location>
        <location evidence="1">Nucleolus</location>
    </subcellularLocation>
</comment>
<keyword evidence="8" id="KW-0238">DNA-binding</keyword>
<dbReference type="GeneTree" id="ENSGT00440000033827"/>
<name>A0A7N4PAS7_SARHA</name>
<dbReference type="InterPro" id="IPR021752">
    <property type="entry name" value="TF_Rrn7_Zf"/>
</dbReference>
<reference evidence="15" key="2">
    <citation type="submission" date="2025-08" db="UniProtKB">
        <authorList>
            <consortium name="Ensembl"/>
        </authorList>
    </citation>
    <scope>IDENTIFICATION</scope>
</reference>
<evidence type="ECO:0000256" key="4">
    <source>
        <dbReference type="ARBA" id="ARBA00022723"/>
    </source>
</evidence>
<evidence type="ECO:0000256" key="13">
    <source>
        <dbReference type="ARBA" id="ARBA00032500"/>
    </source>
</evidence>
<keyword evidence="16" id="KW-1185">Reference proteome</keyword>
<evidence type="ECO:0000256" key="2">
    <source>
        <dbReference type="ARBA" id="ARBA00006899"/>
    </source>
</evidence>
<evidence type="ECO:0000259" key="14">
    <source>
        <dbReference type="Pfam" id="PF11781"/>
    </source>
</evidence>
<dbReference type="InterPro" id="IPR033599">
    <property type="entry name" value="TAF1B/Rrn7"/>
</dbReference>
<evidence type="ECO:0000256" key="1">
    <source>
        <dbReference type="ARBA" id="ARBA00004604"/>
    </source>
</evidence>
<protein>
    <recommendedName>
        <fullName evidence="3">TATA box-binding protein-associated factor RNA polymerase I subunit B</fullName>
    </recommendedName>
    <alternativeName>
        <fullName evidence="13">TATA box-binding protein-associated factor 1B</fullName>
    </alternativeName>
    <alternativeName>
        <fullName evidence="12">Transcription initiation factor SL1/TIF-IB subunit B</fullName>
    </alternativeName>
</protein>
<comment type="function">
    <text evidence="11">Component of RNA polymerase I core factor complex that acts as a GTF2B/TFIIB-like factor and plays a key role in multiple steps during transcription initiation such as pre-initiation complex (PIC) assembly and postpolymerase recruitment events in polymerase I (Pol I) transcription. Binds rDNA promoters and plays a role in Pol I recruitment as a component of the SL1/TIF-IB complex and, possibly, directly through its interaction with RRN3.</text>
</comment>
<dbReference type="PANTHER" id="PTHR31576:SF2">
    <property type="entry name" value="TATA BOX-BINDING PROTEIN-ASSOCIATED FACTOR RNA POLYMERASE I SUBUNIT B"/>
    <property type="match status" value="1"/>
</dbReference>
<keyword evidence="9" id="KW-0804">Transcription</keyword>
<evidence type="ECO:0000313" key="16">
    <source>
        <dbReference type="Proteomes" id="UP000007648"/>
    </source>
</evidence>
<evidence type="ECO:0000256" key="12">
    <source>
        <dbReference type="ARBA" id="ARBA00030355"/>
    </source>
</evidence>
<comment type="similarity">
    <text evidence="2">Belongs to the RRN7/TAF1B family.</text>
</comment>
<organism evidence="15 16">
    <name type="scientific">Sarcophilus harrisii</name>
    <name type="common">Tasmanian devil</name>
    <name type="synonym">Sarcophilus laniarius</name>
    <dbReference type="NCBI Taxonomy" id="9305"/>
    <lineage>
        <taxon>Eukaryota</taxon>
        <taxon>Metazoa</taxon>
        <taxon>Chordata</taxon>
        <taxon>Craniata</taxon>
        <taxon>Vertebrata</taxon>
        <taxon>Euteleostomi</taxon>
        <taxon>Mammalia</taxon>
        <taxon>Metatheria</taxon>
        <taxon>Dasyuromorphia</taxon>
        <taxon>Dasyuridae</taxon>
        <taxon>Sarcophilus</taxon>
    </lineage>
</organism>
<keyword evidence="5" id="KW-0863">Zinc-finger</keyword>
<sequence>MDTEETRDFNERCTQCAAVSWGITDEGTYYCTSCLNVTERHKEVESIVDFTPNTKIQAINRGLKKKRKLEKGWEWYICEGFQYILYQQAEALLSLGVCPKLKDEVLHNFWKRYLQKSKQAYCRRPIYSNDNKSVASDSYLSLSGLDSEPELLSIHSYPFSESEAESHSEVSDRLILPNIKFTHSERNRKGEKLQNKGEDLRNI</sequence>
<dbReference type="Ensembl" id="ENSSHAT00000034250.1">
    <property type="protein sequence ID" value="ENSSHAP00000035613.1"/>
    <property type="gene ID" value="ENSSHAG00000001155.2"/>
</dbReference>
<evidence type="ECO:0000256" key="8">
    <source>
        <dbReference type="ARBA" id="ARBA00023125"/>
    </source>
</evidence>
<keyword evidence="4" id="KW-0479">Metal-binding</keyword>
<evidence type="ECO:0000256" key="6">
    <source>
        <dbReference type="ARBA" id="ARBA00022833"/>
    </source>
</evidence>
<evidence type="ECO:0000256" key="3">
    <source>
        <dbReference type="ARBA" id="ARBA00018994"/>
    </source>
</evidence>
<evidence type="ECO:0000313" key="15">
    <source>
        <dbReference type="Ensembl" id="ENSSHAP00000035613.1"/>
    </source>
</evidence>
<dbReference type="Pfam" id="PF11781">
    <property type="entry name" value="Zn_ribbon_RRN7"/>
    <property type="match status" value="1"/>
</dbReference>
<dbReference type="AlphaFoldDB" id="A0A7N4PAS7"/>
<accession>A0A7N4PAS7</accession>
<evidence type="ECO:0000256" key="7">
    <source>
        <dbReference type="ARBA" id="ARBA00023015"/>
    </source>
</evidence>
<proteinExistence type="inferred from homology"/>
<evidence type="ECO:0000256" key="10">
    <source>
        <dbReference type="ARBA" id="ARBA00023242"/>
    </source>
</evidence>
<gene>
    <name evidence="15" type="primary">TAF1B</name>
</gene>
<keyword evidence="10" id="KW-0539">Nucleus</keyword>
<dbReference type="GO" id="GO:0070860">
    <property type="term" value="C:RNA polymerase I core factor complex"/>
    <property type="evidence" value="ECO:0007669"/>
    <property type="project" value="InterPro"/>
</dbReference>
<dbReference type="GO" id="GO:0001164">
    <property type="term" value="F:RNA polymerase I core promoter sequence-specific DNA binding"/>
    <property type="evidence" value="ECO:0007669"/>
    <property type="project" value="InterPro"/>
</dbReference>
<keyword evidence="6" id="KW-0862">Zinc</keyword>
<evidence type="ECO:0000256" key="11">
    <source>
        <dbReference type="ARBA" id="ARBA00025013"/>
    </source>
</evidence>
<dbReference type="PANTHER" id="PTHR31576">
    <property type="entry name" value="TATA BOX-BINDING PROTEIN-ASSOCIATED FACTOR RNA POLYMERASE I SUBUNIT B"/>
    <property type="match status" value="1"/>
</dbReference>
<dbReference type="GO" id="GO:0005668">
    <property type="term" value="C:RNA polymerase transcription factor SL1 complex"/>
    <property type="evidence" value="ECO:0007669"/>
    <property type="project" value="TreeGrafter"/>
</dbReference>
<evidence type="ECO:0000256" key="5">
    <source>
        <dbReference type="ARBA" id="ARBA00022771"/>
    </source>
</evidence>
<reference evidence="15 16" key="1">
    <citation type="journal article" date="2011" name="Proc. Natl. Acad. Sci. U.S.A.">
        <title>Genetic diversity and population structure of the endangered marsupial Sarcophilus harrisii (Tasmanian devil).</title>
        <authorList>
            <person name="Miller W."/>
            <person name="Hayes V.M."/>
            <person name="Ratan A."/>
            <person name="Petersen D.C."/>
            <person name="Wittekindt N.E."/>
            <person name="Miller J."/>
            <person name="Walenz B."/>
            <person name="Knight J."/>
            <person name="Qi J."/>
            <person name="Zhao F."/>
            <person name="Wang Q."/>
            <person name="Bedoya-Reina O.C."/>
            <person name="Katiyar N."/>
            <person name="Tomsho L.P."/>
            <person name="Kasson L.M."/>
            <person name="Hardie R.A."/>
            <person name="Woodbridge P."/>
            <person name="Tindall E.A."/>
            <person name="Bertelsen M.F."/>
            <person name="Dixon D."/>
            <person name="Pyecroft S."/>
            <person name="Helgen K.M."/>
            <person name="Lesk A.M."/>
            <person name="Pringle T.H."/>
            <person name="Patterson N."/>
            <person name="Zhang Y."/>
            <person name="Kreiss A."/>
            <person name="Woods G.M."/>
            <person name="Jones M.E."/>
            <person name="Schuster S.C."/>
        </authorList>
    </citation>
    <scope>NUCLEOTIDE SEQUENCE [LARGE SCALE GENOMIC DNA]</scope>
</reference>